<keyword evidence="3" id="KW-0347">Helicase</keyword>
<dbReference type="PANTHER" id="PTHR45626">
    <property type="entry name" value="TRANSCRIPTION TERMINATION FACTOR 2-RELATED"/>
    <property type="match status" value="1"/>
</dbReference>
<dbReference type="SUPFAM" id="SSF52540">
    <property type="entry name" value="P-loop containing nucleoside triphosphate hydrolases"/>
    <property type="match status" value="1"/>
</dbReference>
<name>A0A6C0DBC6_9ZZZZ</name>
<dbReference type="InterPro" id="IPR001650">
    <property type="entry name" value="Helicase_C-like"/>
</dbReference>
<evidence type="ECO:0000259" key="7">
    <source>
        <dbReference type="PROSITE" id="PS51194"/>
    </source>
</evidence>
<keyword evidence="5" id="KW-0175">Coiled coil</keyword>
<feature type="coiled-coil region" evidence="5">
    <location>
        <begin position="410"/>
        <end position="437"/>
    </location>
</feature>
<dbReference type="Pfam" id="PF13920">
    <property type="entry name" value="zf-C3HC4_3"/>
    <property type="match status" value="1"/>
</dbReference>
<evidence type="ECO:0000256" key="1">
    <source>
        <dbReference type="ARBA" id="ARBA00022741"/>
    </source>
</evidence>
<dbReference type="Pfam" id="PF00176">
    <property type="entry name" value="SNF2-rel_dom"/>
    <property type="match status" value="1"/>
</dbReference>
<keyword evidence="4" id="KW-0067">ATP-binding</keyword>
<keyword evidence="2" id="KW-0378">Hydrolase</keyword>
<dbReference type="InterPro" id="IPR027417">
    <property type="entry name" value="P-loop_NTPase"/>
</dbReference>
<proteinExistence type="predicted"/>
<dbReference type="Gene3D" id="3.30.40.10">
    <property type="entry name" value="Zinc/RING finger domain, C3HC4 (zinc finger)"/>
    <property type="match status" value="1"/>
</dbReference>
<dbReference type="GO" id="GO:0008094">
    <property type="term" value="F:ATP-dependent activity, acting on DNA"/>
    <property type="evidence" value="ECO:0007669"/>
    <property type="project" value="TreeGrafter"/>
</dbReference>
<dbReference type="GO" id="GO:0016787">
    <property type="term" value="F:hydrolase activity"/>
    <property type="evidence" value="ECO:0007669"/>
    <property type="project" value="UniProtKB-KW"/>
</dbReference>
<dbReference type="PROSITE" id="PS50089">
    <property type="entry name" value="ZF_RING_2"/>
    <property type="match status" value="1"/>
</dbReference>
<dbReference type="InterPro" id="IPR013083">
    <property type="entry name" value="Znf_RING/FYVE/PHD"/>
</dbReference>
<dbReference type="Gene3D" id="3.40.50.10810">
    <property type="entry name" value="Tandem AAA-ATPase domain"/>
    <property type="match status" value="1"/>
</dbReference>
<feature type="domain" description="Helicase C-terminal" evidence="7">
    <location>
        <begin position="507"/>
        <end position="646"/>
    </location>
</feature>
<dbReference type="InterPro" id="IPR001841">
    <property type="entry name" value="Znf_RING"/>
</dbReference>
<dbReference type="EMBL" id="MN739581">
    <property type="protein sequence ID" value="QHT14306.1"/>
    <property type="molecule type" value="Genomic_DNA"/>
</dbReference>
<evidence type="ECO:0000256" key="2">
    <source>
        <dbReference type="ARBA" id="ARBA00022801"/>
    </source>
</evidence>
<protein>
    <recommendedName>
        <fullName evidence="9">RING-type domain-containing protein</fullName>
    </recommendedName>
</protein>
<dbReference type="GO" id="GO:0005524">
    <property type="term" value="F:ATP binding"/>
    <property type="evidence" value="ECO:0007669"/>
    <property type="project" value="UniProtKB-KW"/>
</dbReference>
<evidence type="ECO:0000256" key="4">
    <source>
        <dbReference type="ARBA" id="ARBA00022840"/>
    </source>
</evidence>
<dbReference type="InterPro" id="IPR014001">
    <property type="entry name" value="Helicase_ATP-bd"/>
</dbReference>
<feature type="domain" description="RING-type" evidence="6">
    <location>
        <begin position="439"/>
        <end position="478"/>
    </location>
</feature>
<evidence type="ECO:0000256" key="3">
    <source>
        <dbReference type="ARBA" id="ARBA00022806"/>
    </source>
</evidence>
<dbReference type="GO" id="GO:0004386">
    <property type="term" value="F:helicase activity"/>
    <property type="evidence" value="ECO:0007669"/>
    <property type="project" value="UniProtKB-KW"/>
</dbReference>
<accession>A0A6C0DBC6</accession>
<dbReference type="GO" id="GO:0005634">
    <property type="term" value="C:nucleus"/>
    <property type="evidence" value="ECO:0007669"/>
    <property type="project" value="TreeGrafter"/>
</dbReference>
<dbReference type="SMART" id="SM00487">
    <property type="entry name" value="DEXDc"/>
    <property type="match status" value="1"/>
</dbReference>
<evidence type="ECO:0000256" key="5">
    <source>
        <dbReference type="SAM" id="Coils"/>
    </source>
</evidence>
<evidence type="ECO:0000313" key="8">
    <source>
        <dbReference type="EMBL" id="QHT14306.1"/>
    </source>
</evidence>
<dbReference type="AlphaFoldDB" id="A0A6C0DBC6"/>
<dbReference type="Pfam" id="PF00271">
    <property type="entry name" value="Helicase_C"/>
    <property type="match status" value="1"/>
</dbReference>
<dbReference type="SMART" id="SM00490">
    <property type="entry name" value="HELICc"/>
    <property type="match status" value="1"/>
</dbReference>
<dbReference type="GO" id="GO:0006281">
    <property type="term" value="P:DNA repair"/>
    <property type="evidence" value="ECO:0007669"/>
    <property type="project" value="TreeGrafter"/>
</dbReference>
<organism evidence="8">
    <name type="scientific">viral metagenome</name>
    <dbReference type="NCBI Taxonomy" id="1070528"/>
    <lineage>
        <taxon>unclassified sequences</taxon>
        <taxon>metagenomes</taxon>
        <taxon>organismal metagenomes</taxon>
    </lineage>
</organism>
<dbReference type="InterPro" id="IPR038718">
    <property type="entry name" value="SNF2-like_sf"/>
</dbReference>
<dbReference type="InterPro" id="IPR050628">
    <property type="entry name" value="SNF2_RAD54_helicase_TF"/>
</dbReference>
<sequence>MSSSIRDYLHHLHSVYSNALNENAPRANVDSSLIKIPLHPHQQAVLYKMEDMEQRLNKGMEVEDECVYSNYGILGDSVGVGKSLMVLSHISRLSSSPPLKSHTTIRGSSTPHMFSLKIRPQPHVYPISLIVVPHTLFRQWADYIKKQTTIKNMCISRSSQLKEEKFVEKLQETNILLISNTLFKSVLSICHTNRIRLQRIFIDEADTIYLTSGYDLHEFTPFIWFITASWMNLMYMNVNLYLDKNVIDEMVQQPSSKYNYLQHHFLSKNSVLYGTYTYYIESMRVRSRSMLQDIITPFHILRSQLVVSCSDKFIKQSIILPQLIRRNIYCRAPISYQILQNMVSTTIQNRLHAGDTEGVMEELGIVGKDMKSIIEGVTATFRKELEKNIKLYAFKETLEYNTPAAKAAALLTLQQRIDQTKASIASMEERVRNFKQNMCPICYEEPDEYLVTPCCTNALCPKCLLLSVATNPQCPLCRAAIHPSKCTKLVSEENVIETGPKVEEPKKHEALLQIIKENPGGKFLVFSRYDNPFELIEGGLSSLNIKVRCLKGNKDVISSTLEAFDSGKLQCLLLNSQYAGSGLNITSATHVILLHAMTYEEEKQILGRAYRAGRKGPLTFIKLLHKGEEMYSEQEGAQEAAQEAAQ</sequence>
<dbReference type="PROSITE" id="PS51194">
    <property type="entry name" value="HELICASE_CTER"/>
    <property type="match status" value="1"/>
</dbReference>
<evidence type="ECO:0000259" key="6">
    <source>
        <dbReference type="PROSITE" id="PS50089"/>
    </source>
</evidence>
<dbReference type="Gene3D" id="3.40.50.300">
    <property type="entry name" value="P-loop containing nucleotide triphosphate hydrolases"/>
    <property type="match status" value="1"/>
</dbReference>
<dbReference type="InterPro" id="IPR000330">
    <property type="entry name" value="SNF2_N"/>
</dbReference>
<dbReference type="SUPFAM" id="SSF57850">
    <property type="entry name" value="RING/U-box"/>
    <property type="match status" value="1"/>
</dbReference>
<reference evidence="8" key="1">
    <citation type="journal article" date="2020" name="Nature">
        <title>Giant virus diversity and host interactions through global metagenomics.</title>
        <authorList>
            <person name="Schulz F."/>
            <person name="Roux S."/>
            <person name="Paez-Espino D."/>
            <person name="Jungbluth S."/>
            <person name="Walsh D.A."/>
            <person name="Denef V.J."/>
            <person name="McMahon K.D."/>
            <person name="Konstantinidis K.T."/>
            <person name="Eloe-Fadrosh E.A."/>
            <person name="Kyrpides N.C."/>
            <person name="Woyke T."/>
        </authorList>
    </citation>
    <scope>NUCLEOTIDE SEQUENCE</scope>
    <source>
        <strain evidence="8">GVMAG-M-3300023174-137</strain>
    </source>
</reference>
<evidence type="ECO:0008006" key="9">
    <source>
        <dbReference type="Google" id="ProtNLM"/>
    </source>
</evidence>
<keyword evidence="1" id="KW-0547">Nucleotide-binding</keyword>